<accession>A0A504J7A4</accession>
<name>A0A504J7A4_9FLAO</name>
<dbReference type="Pfam" id="PF01103">
    <property type="entry name" value="Omp85"/>
    <property type="match status" value="1"/>
</dbReference>
<evidence type="ECO:0000256" key="3">
    <source>
        <dbReference type="ARBA" id="ARBA00022729"/>
    </source>
</evidence>
<evidence type="ECO:0000313" key="7">
    <source>
        <dbReference type="EMBL" id="TPN84485.1"/>
    </source>
</evidence>
<dbReference type="Gene3D" id="2.40.160.50">
    <property type="entry name" value="membrane protein fhac: a member of the omp85/tpsb transporter family"/>
    <property type="match status" value="1"/>
</dbReference>
<keyword evidence="3" id="KW-0732">Signal</keyword>
<evidence type="ECO:0000313" key="8">
    <source>
        <dbReference type="Proteomes" id="UP000315540"/>
    </source>
</evidence>
<evidence type="ECO:0000259" key="6">
    <source>
        <dbReference type="Pfam" id="PF01103"/>
    </source>
</evidence>
<evidence type="ECO:0000256" key="4">
    <source>
        <dbReference type="ARBA" id="ARBA00023136"/>
    </source>
</evidence>
<dbReference type="RefSeq" id="WP_140594820.1">
    <property type="nucleotide sequence ID" value="NZ_VFWZ01000005.1"/>
</dbReference>
<keyword evidence="2" id="KW-0812">Transmembrane</keyword>
<comment type="subcellular location">
    <subcellularLocation>
        <location evidence="1">Membrane</location>
    </subcellularLocation>
</comment>
<evidence type="ECO:0000256" key="5">
    <source>
        <dbReference type="ARBA" id="ARBA00023237"/>
    </source>
</evidence>
<keyword evidence="8" id="KW-1185">Reference proteome</keyword>
<dbReference type="GO" id="GO:0019867">
    <property type="term" value="C:outer membrane"/>
    <property type="evidence" value="ECO:0007669"/>
    <property type="project" value="InterPro"/>
</dbReference>
<dbReference type="AlphaFoldDB" id="A0A504J7A4"/>
<dbReference type="PANTHER" id="PTHR12815">
    <property type="entry name" value="SORTING AND ASSEMBLY MACHINERY SAMM50 PROTEIN FAMILY MEMBER"/>
    <property type="match status" value="1"/>
</dbReference>
<dbReference type="EMBL" id="VFWZ01000005">
    <property type="protein sequence ID" value="TPN84485.1"/>
    <property type="molecule type" value="Genomic_DNA"/>
</dbReference>
<dbReference type="InterPro" id="IPR000184">
    <property type="entry name" value="Bac_surfAg_D15"/>
</dbReference>
<protein>
    <recommendedName>
        <fullName evidence="6">Bacterial surface antigen (D15) domain-containing protein</fullName>
    </recommendedName>
</protein>
<dbReference type="PROSITE" id="PS51257">
    <property type="entry name" value="PROKAR_LIPOPROTEIN"/>
    <property type="match status" value="1"/>
</dbReference>
<evidence type="ECO:0000256" key="1">
    <source>
        <dbReference type="ARBA" id="ARBA00004370"/>
    </source>
</evidence>
<dbReference type="Proteomes" id="UP000315540">
    <property type="component" value="Unassembled WGS sequence"/>
</dbReference>
<keyword evidence="5" id="KW-0998">Cell outer membrane</keyword>
<proteinExistence type="predicted"/>
<dbReference type="PANTHER" id="PTHR12815:SF47">
    <property type="entry name" value="TRANSLOCATION AND ASSEMBLY MODULE SUBUNIT TAMA"/>
    <property type="match status" value="1"/>
</dbReference>
<dbReference type="OrthoDB" id="9814535at2"/>
<reference evidence="7 8" key="1">
    <citation type="submission" date="2019-06" db="EMBL/GenBank/DDBJ databases">
        <authorList>
            <person name="Meng X."/>
        </authorList>
    </citation>
    <scope>NUCLEOTIDE SEQUENCE [LARGE SCALE GENOMIC DNA]</scope>
    <source>
        <strain evidence="7 8">M625</strain>
    </source>
</reference>
<comment type="caution">
    <text evidence="7">The sequence shown here is derived from an EMBL/GenBank/DDBJ whole genome shotgun (WGS) entry which is preliminary data.</text>
</comment>
<gene>
    <name evidence="7" type="ORF">FHK87_16260</name>
</gene>
<dbReference type="InterPro" id="IPR039910">
    <property type="entry name" value="D15-like"/>
</dbReference>
<sequence>MKTFYFYIQIILFSILLGACSVEKYIPEGEKLYTGATLDLQTSDTIKNLNRIETELETLLQPKPNTKILGIRLGLWSHYKAQKEKPGFLSKFLNKKLGEEPVYLSEIDISKTIELIDNRLKNRGFFENTITSEITRKDNKGNIKYNIDTKKPYRIETYQLDTLPSPIQEEIKKTMSNTLLEKGDRFDLALLKRERERIDILLKKKGYYNFNADFMIFEADTNQYASKRFDLFLRLKKDIPRKSIVPYTIHDIKVYPNYTGKFDQKKKDTVVINEIQFIQEGTFFKPKRLSPYILFEEGQLYNPEISKRTSKRLSSIGAYKFINVQFDALDSINDGITPKKLGAKIFLSPLAKRSLRLELQAVSKSNNFAGPTLQARYSNRNVFKGAETLNVTTTLGYETQIGGKNNQGLSSIQLGGGIDLIFPRLLSPIKINRPFKYAIPSTKIGVQAELLNRSQLYNLTSFSTTFGYEWNANRFVFHGLTPININYTNLSNTTPEFETILEENEFLRSSFDQQFIAGLTYTFIYNEINESSIKNQFFTKINFDIAGNLVDLIARNSSDNNQEPNTFLGLQYAQYAKIDADFRYYFSFGNEHKLVSRLFAGIGKPYGNSNTLPFIKQFFSGGPYSVRAFRIRSLGPGTYTPPNDDIGDFFDRAGDIRLEANLEYRFPLFPYVYGAIFADAGNVWLLDQNPDLPGGEFSSNFINELGIGSGIGIRVDIQNFVIRFDLAAPLLDPSETSKDFDFENPILNFAIGYPF</sequence>
<organism evidence="7 8">
    <name type="scientific">Aquimarina algicola</name>
    <dbReference type="NCBI Taxonomy" id="2589995"/>
    <lineage>
        <taxon>Bacteria</taxon>
        <taxon>Pseudomonadati</taxon>
        <taxon>Bacteroidota</taxon>
        <taxon>Flavobacteriia</taxon>
        <taxon>Flavobacteriales</taxon>
        <taxon>Flavobacteriaceae</taxon>
        <taxon>Aquimarina</taxon>
    </lineage>
</organism>
<evidence type="ECO:0000256" key="2">
    <source>
        <dbReference type="ARBA" id="ARBA00022692"/>
    </source>
</evidence>
<keyword evidence="4" id="KW-0472">Membrane</keyword>
<feature type="domain" description="Bacterial surface antigen (D15)" evidence="6">
    <location>
        <begin position="461"/>
        <end position="752"/>
    </location>
</feature>